<dbReference type="InterPro" id="IPR027417">
    <property type="entry name" value="P-loop_NTPase"/>
</dbReference>
<evidence type="ECO:0000313" key="4">
    <source>
        <dbReference type="Proteomes" id="UP000228934"/>
    </source>
</evidence>
<feature type="region of interest" description="Disordered" evidence="1">
    <location>
        <begin position="1155"/>
        <end position="1174"/>
    </location>
</feature>
<dbReference type="InterPro" id="IPR041677">
    <property type="entry name" value="DNA2/NAM7_AAA_11"/>
</dbReference>
<dbReference type="Pfam" id="PF00773">
    <property type="entry name" value="RNB"/>
    <property type="match status" value="1"/>
</dbReference>
<evidence type="ECO:0000259" key="2">
    <source>
        <dbReference type="SMART" id="SM00955"/>
    </source>
</evidence>
<dbReference type="CDD" id="cd18808">
    <property type="entry name" value="SF1_C_Upf1"/>
    <property type="match status" value="1"/>
</dbReference>
<dbReference type="SUPFAM" id="SSF52540">
    <property type="entry name" value="P-loop containing nucleoside triphosphate hydrolases"/>
    <property type="match status" value="1"/>
</dbReference>
<dbReference type="GO" id="GO:0003723">
    <property type="term" value="F:RNA binding"/>
    <property type="evidence" value="ECO:0007669"/>
    <property type="project" value="InterPro"/>
</dbReference>
<dbReference type="GO" id="GO:0000175">
    <property type="term" value="F:3'-5'-RNA exonuclease activity"/>
    <property type="evidence" value="ECO:0007669"/>
    <property type="project" value="TreeGrafter"/>
</dbReference>
<dbReference type="InterPro" id="IPR041679">
    <property type="entry name" value="DNA2/NAM7-like_C"/>
</dbReference>
<dbReference type="Proteomes" id="UP000228934">
    <property type="component" value="Unassembled WGS sequence"/>
</dbReference>
<dbReference type="Pfam" id="PF13086">
    <property type="entry name" value="AAA_11"/>
    <property type="match status" value="1"/>
</dbReference>
<dbReference type="Gene3D" id="3.40.50.300">
    <property type="entry name" value="P-loop containing nucleotide triphosphate hydrolases"/>
    <property type="match status" value="2"/>
</dbReference>
<dbReference type="Pfam" id="PF13087">
    <property type="entry name" value="AAA_12"/>
    <property type="match status" value="1"/>
</dbReference>
<accession>A0A2G9SLR9</accession>
<protein>
    <recommendedName>
        <fullName evidence="2">RNB domain-containing protein</fullName>
    </recommendedName>
</protein>
<dbReference type="SMART" id="SM00955">
    <property type="entry name" value="RNB"/>
    <property type="match status" value="1"/>
</dbReference>
<feature type="domain" description="RNB" evidence="2">
    <location>
        <begin position="1440"/>
        <end position="1794"/>
    </location>
</feature>
<dbReference type="GO" id="GO:0010587">
    <property type="term" value="P:miRNA catabolic process"/>
    <property type="evidence" value="ECO:0007669"/>
    <property type="project" value="TreeGrafter"/>
</dbReference>
<dbReference type="InterPro" id="IPR012340">
    <property type="entry name" value="NA-bd_OB-fold"/>
</dbReference>
<dbReference type="PANTHER" id="PTHR23355">
    <property type="entry name" value="RIBONUCLEASE"/>
    <property type="match status" value="1"/>
</dbReference>
<organism evidence="3 4">
    <name type="scientific">Aquarana catesbeiana</name>
    <name type="common">American bullfrog</name>
    <name type="synonym">Rana catesbeiana</name>
    <dbReference type="NCBI Taxonomy" id="8400"/>
    <lineage>
        <taxon>Eukaryota</taxon>
        <taxon>Metazoa</taxon>
        <taxon>Chordata</taxon>
        <taxon>Craniata</taxon>
        <taxon>Vertebrata</taxon>
        <taxon>Euteleostomi</taxon>
        <taxon>Amphibia</taxon>
        <taxon>Batrachia</taxon>
        <taxon>Anura</taxon>
        <taxon>Neobatrachia</taxon>
        <taxon>Ranoidea</taxon>
        <taxon>Ranidae</taxon>
        <taxon>Aquarana</taxon>
    </lineage>
</organism>
<evidence type="ECO:0000313" key="3">
    <source>
        <dbReference type="EMBL" id="PIO41055.1"/>
    </source>
</evidence>
<dbReference type="InterPro" id="IPR050180">
    <property type="entry name" value="RNR_Ribonuclease"/>
</dbReference>
<dbReference type="Pfam" id="PF25049">
    <property type="entry name" value="OB_HELZ2"/>
    <property type="match status" value="1"/>
</dbReference>
<dbReference type="GO" id="GO:0006402">
    <property type="term" value="P:mRNA catabolic process"/>
    <property type="evidence" value="ECO:0007669"/>
    <property type="project" value="TreeGrafter"/>
</dbReference>
<dbReference type="GO" id="GO:0000932">
    <property type="term" value="C:P-body"/>
    <property type="evidence" value="ECO:0007669"/>
    <property type="project" value="TreeGrafter"/>
</dbReference>
<gene>
    <name evidence="3" type="ORF">AB205_0084220</name>
</gene>
<dbReference type="InterPro" id="IPR001900">
    <property type="entry name" value="RNase_II/R"/>
</dbReference>
<dbReference type="SUPFAM" id="SSF50249">
    <property type="entry name" value="Nucleic acid-binding proteins"/>
    <property type="match status" value="2"/>
</dbReference>
<reference evidence="4" key="1">
    <citation type="journal article" date="2017" name="Nat. Commun.">
        <title>The North American bullfrog draft genome provides insight into hormonal regulation of long noncoding RNA.</title>
        <authorList>
            <person name="Hammond S.A."/>
            <person name="Warren R.L."/>
            <person name="Vandervalk B.P."/>
            <person name="Kucuk E."/>
            <person name="Khan H."/>
            <person name="Gibb E.A."/>
            <person name="Pandoh P."/>
            <person name="Kirk H."/>
            <person name="Zhao Y."/>
            <person name="Jones M."/>
            <person name="Mungall A.J."/>
            <person name="Coope R."/>
            <person name="Pleasance S."/>
            <person name="Moore R.A."/>
            <person name="Holt R.A."/>
            <person name="Round J.M."/>
            <person name="Ohora S."/>
            <person name="Walle B.V."/>
            <person name="Veldhoen N."/>
            <person name="Helbing C.C."/>
            <person name="Birol I."/>
        </authorList>
    </citation>
    <scope>NUCLEOTIDE SEQUENCE [LARGE SCALE GENOMIC DNA]</scope>
</reference>
<name>A0A2G9SLR9_AQUCT</name>
<dbReference type="PANTHER" id="PTHR23355:SF9">
    <property type="entry name" value="DIS3-LIKE EXONUCLEASE 2"/>
    <property type="match status" value="1"/>
</dbReference>
<keyword evidence="4" id="KW-1185">Reference proteome</keyword>
<dbReference type="GO" id="GO:0004386">
    <property type="term" value="F:helicase activity"/>
    <property type="evidence" value="ECO:0007669"/>
    <property type="project" value="InterPro"/>
</dbReference>
<evidence type="ECO:0000256" key="1">
    <source>
        <dbReference type="SAM" id="MobiDB-lite"/>
    </source>
</evidence>
<dbReference type="EMBL" id="KV923827">
    <property type="protein sequence ID" value="PIO41055.1"/>
    <property type="molecule type" value="Genomic_DNA"/>
</dbReference>
<dbReference type="InterPro" id="IPR056787">
    <property type="entry name" value="OB_HELZ2"/>
</dbReference>
<proteinExistence type="predicted"/>
<feature type="compositionally biased region" description="Acidic residues" evidence="1">
    <location>
        <begin position="1161"/>
        <end position="1171"/>
    </location>
</feature>
<dbReference type="InterPro" id="IPR047187">
    <property type="entry name" value="SF1_C_Upf1"/>
</dbReference>
<sequence length="2216" mass="251662">MGQFAPLVPPDVTPLLATVELRLACAKCSKRLYEITYTYNPVHHSCNANLLLSRSRNAKEVNEWHEVRRRPAYPVPARYAICWHYRPTKGCILHYQKCNFAWTEEEVHIWSFEKHHNLERSHLQSILLNKPIAGASLKELSSWEDILGEFGGRFQYICEQCFHQSPRKVTLTSLCQSHPRPVPLLAHIVTDNDRKQCNAIRPVPYVPHVQLCAHSSRGLLCREEIGHCPKAHSEVELAVWKIELKYGLSRSLIQEEDGGEDIGFYCRLCLVRASTQESFEAHCSSLEHERMLKADSSPVWNHRDPPDGMKRFLLCQNSFLSNKSIVFKMCSDSGWLDMLGELQLSEEGESIQGVKVSCDSPLKIQSNQKPVKNAWNFTVHSKMPLQHVALLKMDPGAAFSLRAQGLPDSCQHAHGHWFQVRSSRTYYYKVEVSAECSVFGVFEKWLTMDFGIRPILLQKIFVQVGCQEEIPSDLEKSPEQDNSPLTSSERWIPGKQLWIPCKERAHEEEKLLNMYKPPSMNPSYGGRTAKQQALTVENYREVMHIKVLQEEAAREEIIARLNLKADVTLTRMLSLQNGEMKFSSNGELFAKAPLPKGLTKDTEEGYLLQRSVPTALVAPSLQQGDKVYEVHMELSSELDGSVVLRIPERCCRELSLHPESSVKMEIQFQLDRLPFCVYHEAIDRLLDVALLLPDLSRCCVPTSEEQMSWGNSKQKMAISYITERVTGKQPVAPLVIYGPFGTGKTSTMAKAALQVIKQAGTRVLICTHNNSAADLYIEEHFDPYVKSGHPEATPLRLKYTLSPVNRTTPITLLYCALTDDQSCFVKPTKGLLDKHRIVVTTAVTARDLDVPRGYFTHILLDEAAQMMESEALIPLALMNHKTRVVVAGDHMQETPRFFHRTNVEEHTLLTRLFTHYQSKDCPAAKNSRIVFHQNYRSVPAITSFVSRCFYVGRDDAIEACAVEPMEPPPGCQALALFHVHGQCSAEGNSWINVLEAQQVVETVKDVLQRWPQNWGKVNGSKICVVSHGSQVVLIRQELRKVRLSHVIVNNYDNIIGQEFFVIILSTVRSVDSLPAQPPTYSTFSLDFFCDPRILNTILTRARAQVIVVGDVVALCSFGACSRIWRSYLRECLESGSANPPDLSVEGIKQMASDLQAWKQQEEEEDTEEDSDSWTTDVDINAEDAILQELLDSKNEACVTVSAEGMLEMRPTVSSKKDVDKYTNFPTHTLEQYLIMQPNIYKKCHLVKEDFDRGYAVTLDDPVPRHIAIHGRENCSIGFSGDQVVVELFPNVQPDKGKVVGVLNAGEEIRRFVCYMDTYDSNIMVPVDRTVTKIYCPKFKEKPNFIPIREYRNGRVATLGFEKVTQEMRRNTIFLVQVVRWREGFYYPLGIVTQVFPQNLTLENGLEILDLEYGIEHSDEYPKKALEEANNLPATLKTKDRKDCRKIVTFTVDPSNAKDLDDAISVQEQGEYYEIGIHITDLAAVVPQGGDLDSEAQRRGVTFYSPGNEPVHMLPHKLCSDLCSLKPHCDRMAISFFVLVEKKTDQIVSGHFCRSVICSDRQLSYEEANSILEDERDRPRTFVSIEGCLCITEHFAKIHRAFRLEKTANYKQPDEGCMPGSRDARMMIEELMIMYNSWAADYLTNTDEFMNLTPLRCQNGISLQKIEEMRRKFEHVLPLSAYLSHHLLAETELPKPSSEQKFTMLASVWNQLQDPATSHSKITDLLSTDDLHPELSYAVREFRSQLGRSYFTRSGTPNANGHYSLQVDDYTWASSPLRRYIDIVVQRLLQGILTGNPDIAFRISPKNMDLLCLDFNRKVKRESSYEKKAHSLKFALSLRKVVQQKIAVVMTIDVRNRSLKAIFPLDGDSLTSPMKLDYCHLQPEKQPEPTENGLLLTWRRRVYSYNNYKDEPLSNLARKDIVSFNPYAWHEAIKAIGQGQPEEALASLKYGREKSDQMSFVTRSKCGHYIEISLELRAGESLPIQFCTVTERGLPSPSLQLCTLAPGIHLCLEHTSRPIECFSKLANRAPLKTYRNVKEYQNVWLPLCAMEAAECAVKEGASIILRDVPINWMREGGSKQSVGLKGTFTLTPLLIKECDLEMDFQNCYLCVRLEGLPAEKTQNPFDLQSYTWVAHGLTESTSFIMKEKGGDVDFKLHQCNMHEVPEKALRSTDPFTMEIIPKLLPDIRKERAVRDLNKASELTKSIVLGKQVPDVGT</sequence>
<dbReference type="OrthoDB" id="2285229at2759"/>
<dbReference type="FunFam" id="3.40.50.300:FF:001373">
    <property type="entry name" value="Helicase with zinc finger domain 2"/>
    <property type="match status" value="1"/>
</dbReference>